<reference evidence="3" key="1">
    <citation type="submission" date="2024-06" db="EMBL/GenBank/DDBJ databases">
        <title>Multi-omics analyses provide insights into the biosynthesis of the anticancer antibiotic pleurotin in Hohenbuehelia grisea.</title>
        <authorList>
            <person name="Weaver J.A."/>
            <person name="Alberti F."/>
        </authorList>
    </citation>
    <scope>NUCLEOTIDE SEQUENCE [LARGE SCALE GENOMIC DNA]</scope>
    <source>
        <strain evidence="3">T-177</strain>
    </source>
</reference>
<dbReference type="CDD" id="cd00067">
    <property type="entry name" value="GAL4"/>
    <property type="match status" value="1"/>
</dbReference>
<protein>
    <recommendedName>
        <fullName evidence="4">Zn(2)-C6 fungal-type domain-containing protein</fullName>
    </recommendedName>
</protein>
<feature type="region of interest" description="Disordered" evidence="1">
    <location>
        <begin position="156"/>
        <end position="238"/>
    </location>
</feature>
<comment type="caution">
    <text evidence="2">The sequence shown here is derived from an EMBL/GenBank/DDBJ whole genome shotgun (WGS) entry which is preliminary data.</text>
</comment>
<sequence length="238" mass="25802">MSSTAAILGRPPKRVPMACRYCRKRKIKASHLHILLLSTVLISSQCEPQTLDARGSCKKCLEQHRLCEYVPVEADQETAQFIPYMSPTPEAVASHDTGRSTPFGGPSHAMSHGDSYSTMPGQAYMHATNHSSSYQGTHHNGPVNMYTPSHLSYGMTVPAPYDQQPWPPTQQSISRSSSMAAPNAYPSNTSAGYPNMYPSQASMHLQQNSDPRSQFSASGPSWPTAAPANHSYAGMASS</sequence>
<dbReference type="InterPro" id="IPR036864">
    <property type="entry name" value="Zn2-C6_fun-type_DNA-bd_sf"/>
</dbReference>
<accession>A0ABR3J259</accession>
<evidence type="ECO:0000313" key="3">
    <source>
        <dbReference type="Proteomes" id="UP001556367"/>
    </source>
</evidence>
<dbReference type="Gene3D" id="4.10.240.10">
    <property type="entry name" value="Zn(2)-C6 fungal-type DNA-binding domain"/>
    <property type="match status" value="1"/>
</dbReference>
<feature type="compositionally biased region" description="Polar residues" evidence="1">
    <location>
        <begin position="169"/>
        <end position="221"/>
    </location>
</feature>
<proteinExistence type="predicted"/>
<dbReference type="InterPro" id="IPR001138">
    <property type="entry name" value="Zn2Cys6_DnaBD"/>
</dbReference>
<evidence type="ECO:0000313" key="2">
    <source>
        <dbReference type="EMBL" id="KAL0949729.1"/>
    </source>
</evidence>
<evidence type="ECO:0008006" key="4">
    <source>
        <dbReference type="Google" id="ProtNLM"/>
    </source>
</evidence>
<dbReference type="Proteomes" id="UP001556367">
    <property type="component" value="Unassembled WGS sequence"/>
</dbReference>
<keyword evidence="3" id="KW-1185">Reference proteome</keyword>
<evidence type="ECO:0000256" key="1">
    <source>
        <dbReference type="SAM" id="MobiDB-lite"/>
    </source>
</evidence>
<organism evidence="2 3">
    <name type="scientific">Hohenbuehelia grisea</name>
    <dbReference type="NCBI Taxonomy" id="104357"/>
    <lineage>
        <taxon>Eukaryota</taxon>
        <taxon>Fungi</taxon>
        <taxon>Dikarya</taxon>
        <taxon>Basidiomycota</taxon>
        <taxon>Agaricomycotina</taxon>
        <taxon>Agaricomycetes</taxon>
        <taxon>Agaricomycetidae</taxon>
        <taxon>Agaricales</taxon>
        <taxon>Pleurotineae</taxon>
        <taxon>Pleurotaceae</taxon>
        <taxon>Hohenbuehelia</taxon>
    </lineage>
</organism>
<dbReference type="EMBL" id="JASNQZ010000012">
    <property type="protein sequence ID" value="KAL0949729.1"/>
    <property type="molecule type" value="Genomic_DNA"/>
</dbReference>
<gene>
    <name evidence="2" type="ORF">HGRIS_009769</name>
</gene>
<name>A0ABR3J259_9AGAR</name>